<evidence type="ECO:0000256" key="2">
    <source>
        <dbReference type="ARBA" id="ARBA00012513"/>
    </source>
</evidence>
<dbReference type="GO" id="GO:0004674">
    <property type="term" value="F:protein serine/threonine kinase activity"/>
    <property type="evidence" value="ECO:0007669"/>
    <property type="project" value="UniProtKB-KW"/>
</dbReference>
<dbReference type="GO" id="GO:0005737">
    <property type="term" value="C:cytoplasm"/>
    <property type="evidence" value="ECO:0007669"/>
    <property type="project" value="TreeGrafter"/>
</dbReference>
<reference evidence="13" key="1">
    <citation type="submission" date="2021-09" db="EMBL/GenBank/DDBJ databases">
        <authorList>
            <consortium name="AG Swart"/>
            <person name="Singh M."/>
            <person name="Singh A."/>
            <person name="Seah K."/>
            <person name="Emmerich C."/>
        </authorList>
    </citation>
    <scope>NUCLEOTIDE SEQUENCE</scope>
    <source>
        <strain evidence="13">ATCC30299</strain>
    </source>
</reference>
<dbReference type="SUPFAM" id="SSF56112">
    <property type="entry name" value="Protein kinase-like (PK-like)"/>
    <property type="match status" value="1"/>
</dbReference>
<dbReference type="PANTHER" id="PTHR48012:SF2">
    <property type="entry name" value="STERILE20-LIKE KINASE, ISOFORM B"/>
    <property type="match status" value="1"/>
</dbReference>
<evidence type="ECO:0000256" key="11">
    <source>
        <dbReference type="SAM" id="MobiDB-lite"/>
    </source>
</evidence>
<dbReference type="InterPro" id="IPR000719">
    <property type="entry name" value="Prot_kinase_dom"/>
</dbReference>
<dbReference type="SMART" id="SM00220">
    <property type="entry name" value="S_TKc"/>
    <property type="match status" value="1"/>
</dbReference>
<feature type="compositionally biased region" description="Low complexity" evidence="11">
    <location>
        <begin position="403"/>
        <end position="420"/>
    </location>
</feature>
<keyword evidence="14" id="KW-1185">Reference proteome</keyword>
<comment type="catalytic activity">
    <reaction evidence="8">
        <text>L-threonyl-[protein] + ATP = O-phospho-L-threonyl-[protein] + ADP + H(+)</text>
        <dbReference type="Rhea" id="RHEA:46608"/>
        <dbReference type="Rhea" id="RHEA-COMP:11060"/>
        <dbReference type="Rhea" id="RHEA-COMP:11605"/>
        <dbReference type="ChEBI" id="CHEBI:15378"/>
        <dbReference type="ChEBI" id="CHEBI:30013"/>
        <dbReference type="ChEBI" id="CHEBI:30616"/>
        <dbReference type="ChEBI" id="CHEBI:61977"/>
        <dbReference type="ChEBI" id="CHEBI:456216"/>
        <dbReference type="EC" id="2.7.11.1"/>
    </reaction>
</comment>
<comment type="catalytic activity">
    <reaction evidence="9">
        <text>L-seryl-[protein] + ATP = O-phospho-L-seryl-[protein] + ADP + H(+)</text>
        <dbReference type="Rhea" id="RHEA:17989"/>
        <dbReference type="Rhea" id="RHEA-COMP:9863"/>
        <dbReference type="Rhea" id="RHEA-COMP:11604"/>
        <dbReference type="ChEBI" id="CHEBI:15378"/>
        <dbReference type="ChEBI" id="CHEBI:29999"/>
        <dbReference type="ChEBI" id="CHEBI:30616"/>
        <dbReference type="ChEBI" id="CHEBI:83421"/>
        <dbReference type="ChEBI" id="CHEBI:456216"/>
        <dbReference type="EC" id="2.7.11.1"/>
    </reaction>
</comment>
<accession>A0AAU9IPI0</accession>
<dbReference type="EC" id="2.7.11.1" evidence="2"/>
<evidence type="ECO:0000256" key="5">
    <source>
        <dbReference type="ARBA" id="ARBA00022741"/>
    </source>
</evidence>
<keyword evidence="3" id="KW-0723">Serine/threonine-protein kinase</keyword>
<evidence type="ECO:0000256" key="10">
    <source>
        <dbReference type="PROSITE-ProRule" id="PRU10141"/>
    </source>
</evidence>
<keyword evidence="5 10" id="KW-0547">Nucleotide-binding</keyword>
<protein>
    <recommendedName>
        <fullName evidence="2">non-specific serine/threonine protein kinase</fullName>
        <ecNumber evidence="2">2.7.11.1</ecNumber>
    </recommendedName>
</protein>
<evidence type="ECO:0000313" key="14">
    <source>
        <dbReference type="Proteomes" id="UP001162131"/>
    </source>
</evidence>
<dbReference type="FunFam" id="1.10.510.10:FF:000499">
    <property type="entry name" value="Serine/threonine-protein kinase KIC1"/>
    <property type="match status" value="1"/>
</dbReference>
<dbReference type="AlphaFoldDB" id="A0AAU9IPI0"/>
<organism evidence="13 14">
    <name type="scientific">Blepharisma stoltei</name>
    <dbReference type="NCBI Taxonomy" id="1481888"/>
    <lineage>
        <taxon>Eukaryota</taxon>
        <taxon>Sar</taxon>
        <taxon>Alveolata</taxon>
        <taxon>Ciliophora</taxon>
        <taxon>Postciliodesmatophora</taxon>
        <taxon>Heterotrichea</taxon>
        <taxon>Heterotrichida</taxon>
        <taxon>Blepharismidae</taxon>
        <taxon>Blepharisma</taxon>
    </lineage>
</organism>
<evidence type="ECO:0000256" key="6">
    <source>
        <dbReference type="ARBA" id="ARBA00022777"/>
    </source>
</evidence>
<evidence type="ECO:0000259" key="12">
    <source>
        <dbReference type="PROSITE" id="PS50011"/>
    </source>
</evidence>
<dbReference type="InterPro" id="IPR017441">
    <property type="entry name" value="Protein_kinase_ATP_BS"/>
</dbReference>
<dbReference type="PANTHER" id="PTHR48012">
    <property type="entry name" value="STERILE20-LIKE KINASE, ISOFORM B-RELATED"/>
    <property type="match status" value="1"/>
</dbReference>
<dbReference type="Gene3D" id="1.10.510.10">
    <property type="entry name" value="Transferase(Phosphotransferase) domain 1"/>
    <property type="match status" value="1"/>
</dbReference>
<dbReference type="InterPro" id="IPR050629">
    <property type="entry name" value="STE20/SPS1-PAK"/>
</dbReference>
<dbReference type="PROSITE" id="PS00107">
    <property type="entry name" value="PROTEIN_KINASE_ATP"/>
    <property type="match status" value="1"/>
</dbReference>
<evidence type="ECO:0000256" key="7">
    <source>
        <dbReference type="ARBA" id="ARBA00022840"/>
    </source>
</evidence>
<feature type="region of interest" description="Disordered" evidence="11">
    <location>
        <begin position="395"/>
        <end position="433"/>
    </location>
</feature>
<evidence type="ECO:0000256" key="4">
    <source>
        <dbReference type="ARBA" id="ARBA00022679"/>
    </source>
</evidence>
<dbReference type="InterPro" id="IPR011009">
    <property type="entry name" value="Kinase-like_dom_sf"/>
</dbReference>
<dbReference type="CDD" id="cd06612">
    <property type="entry name" value="STKc_MST1_2"/>
    <property type="match status" value="1"/>
</dbReference>
<evidence type="ECO:0000256" key="1">
    <source>
        <dbReference type="ARBA" id="ARBA00008874"/>
    </source>
</evidence>
<dbReference type="Pfam" id="PF00069">
    <property type="entry name" value="Pkinase"/>
    <property type="match status" value="1"/>
</dbReference>
<feature type="region of interest" description="Disordered" evidence="11">
    <location>
        <begin position="355"/>
        <end position="381"/>
    </location>
</feature>
<evidence type="ECO:0000313" key="13">
    <source>
        <dbReference type="EMBL" id="CAG9310193.1"/>
    </source>
</evidence>
<sequence>MADLNIQDIVSNHEDPEVMFQLLEKLGEGSFGSVHKGLHKSTGTIVAIKILQINNNEIASIKKEISILKACRHPNIVGYIGSYIKGEDLWLIMEYCSAGSVADLIRITKKTLDEVQIASVCQAVLRGLEYLHDNKKIHRDIKAGNVLLDHKGVAKLADFGVSAQLLHTLSKKDTVIGTPYWMSPEVISRSCYNKKTDIWSLGITAIEMAEAEPPYSNIPPVRAMFTIQRSPAQSLTEPRKWSPEFNDFVSKCLTIEPKQRPTAKELLIHPFIRRARGPGLLSELVAQAMDSIERYRTTQNQSEGSEEEEEEEAECDNGSMVYKGTEEFNSGTVIQYDTMVEIPEESKMSTIIVKDGKENKKETEQQGTVRIEYSDEEEENVEPEFMKLVRQAEGIPEPKPQPKKSVQPPQQSPVVYSPPVLNSIPPSQKGQIPPEFRGMSIEYIEKSLKRLNVDMLAEIEVVKSRYAERIKSFEKILEVLKQEEKQRKVL</sequence>
<keyword evidence="7 10" id="KW-0067">ATP-binding</keyword>
<keyword evidence="4" id="KW-0808">Transferase</keyword>
<feature type="binding site" evidence="10">
    <location>
        <position position="49"/>
    </location>
    <ligand>
        <name>ATP</name>
        <dbReference type="ChEBI" id="CHEBI:30616"/>
    </ligand>
</feature>
<evidence type="ECO:0000256" key="9">
    <source>
        <dbReference type="ARBA" id="ARBA00048679"/>
    </source>
</evidence>
<dbReference type="PROSITE" id="PS50011">
    <property type="entry name" value="PROTEIN_KINASE_DOM"/>
    <property type="match status" value="1"/>
</dbReference>
<proteinExistence type="inferred from homology"/>
<feature type="compositionally biased region" description="Basic and acidic residues" evidence="11">
    <location>
        <begin position="355"/>
        <end position="364"/>
    </location>
</feature>
<gene>
    <name evidence="13" type="ORF">BSTOLATCC_MIC1051</name>
</gene>
<feature type="compositionally biased region" description="Acidic residues" evidence="11">
    <location>
        <begin position="304"/>
        <end position="315"/>
    </location>
</feature>
<feature type="domain" description="Protein kinase" evidence="12">
    <location>
        <begin position="20"/>
        <end position="272"/>
    </location>
</feature>
<name>A0AAU9IPI0_9CILI</name>
<keyword evidence="6" id="KW-0418">Kinase</keyword>
<feature type="region of interest" description="Disordered" evidence="11">
    <location>
        <begin position="296"/>
        <end position="319"/>
    </location>
</feature>
<comment type="caution">
    <text evidence="13">The sequence shown here is derived from an EMBL/GenBank/DDBJ whole genome shotgun (WGS) entry which is preliminary data.</text>
</comment>
<comment type="similarity">
    <text evidence="1">Belongs to the protein kinase superfamily. STE Ser/Thr protein kinase family. STE20 subfamily.</text>
</comment>
<dbReference type="Proteomes" id="UP001162131">
    <property type="component" value="Unassembled WGS sequence"/>
</dbReference>
<dbReference type="GO" id="GO:0005524">
    <property type="term" value="F:ATP binding"/>
    <property type="evidence" value="ECO:0007669"/>
    <property type="project" value="UniProtKB-UniRule"/>
</dbReference>
<evidence type="ECO:0000256" key="3">
    <source>
        <dbReference type="ARBA" id="ARBA00022527"/>
    </source>
</evidence>
<dbReference type="EMBL" id="CAJZBQ010000002">
    <property type="protein sequence ID" value="CAG9310193.1"/>
    <property type="molecule type" value="Genomic_DNA"/>
</dbReference>
<evidence type="ECO:0000256" key="8">
    <source>
        <dbReference type="ARBA" id="ARBA00047899"/>
    </source>
</evidence>